<dbReference type="AlphaFoldDB" id="A0A318ZJM0"/>
<keyword evidence="5 6" id="KW-0472">Membrane</keyword>
<dbReference type="GO" id="GO:0009116">
    <property type="term" value="P:nucleoside metabolic process"/>
    <property type="evidence" value="ECO:0007669"/>
    <property type="project" value="InterPro"/>
</dbReference>
<dbReference type="RefSeq" id="XP_025430735.1">
    <property type="nucleotide sequence ID" value="XM_025578150.1"/>
</dbReference>
<dbReference type="InterPro" id="IPR002293">
    <property type="entry name" value="AA/rel_permease1"/>
</dbReference>
<name>A0A318ZJM0_9EURO</name>
<accession>A0A318ZJM0</accession>
<dbReference type="Gene3D" id="1.20.1740.10">
    <property type="entry name" value="Amino acid/polyamine transporter I"/>
    <property type="match status" value="1"/>
</dbReference>
<evidence type="ECO:0000256" key="5">
    <source>
        <dbReference type="ARBA" id="ARBA00023136"/>
    </source>
</evidence>
<feature type="transmembrane region" description="Helical" evidence="6">
    <location>
        <begin position="163"/>
        <end position="185"/>
    </location>
</feature>
<evidence type="ECO:0000256" key="3">
    <source>
        <dbReference type="ARBA" id="ARBA00022692"/>
    </source>
</evidence>
<keyword evidence="3 6" id="KW-0812">Transmembrane</keyword>
<keyword evidence="8" id="KW-1185">Reference proteome</keyword>
<dbReference type="OrthoDB" id="10054429at2759"/>
<dbReference type="GO" id="GO:0003824">
    <property type="term" value="F:catalytic activity"/>
    <property type="evidence" value="ECO:0007669"/>
    <property type="project" value="InterPro"/>
</dbReference>
<evidence type="ECO:0000256" key="1">
    <source>
        <dbReference type="ARBA" id="ARBA00004141"/>
    </source>
</evidence>
<dbReference type="Proteomes" id="UP000248349">
    <property type="component" value="Unassembled WGS sequence"/>
</dbReference>
<protein>
    <recommendedName>
        <fullName evidence="9">Amino acid permease/ SLC12A domain-containing protein</fullName>
    </recommendedName>
</protein>
<dbReference type="PANTHER" id="PTHR45649">
    <property type="entry name" value="AMINO-ACID PERMEASE BAT1"/>
    <property type="match status" value="1"/>
</dbReference>
<dbReference type="Gene3D" id="3.40.50.1580">
    <property type="entry name" value="Nucleoside phosphorylase domain"/>
    <property type="match status" value="1"/>
</dbReference>
<reference evidence="7 8" key="1">
    <citation type="submission" date="2016-12" db="EMBL/GenBank/DDBJ databases">
        <title>The genomes of Aspergillus section Nigri reveals drivers in fungal speciation.</title>
        <authorList>
            <consortium name="DOE Joint Genome Institute"/>
            <person name="Vesth T.C."/>
            <person name="Nybo J."/>
            <person name="Theobald S."/>
            <person name="Brandl J."/>
            <person name="Frisvad J.C."/>
            <person name="Nielsen K.F."/>
            <person name="Lyhne E.K."/>
            <person name="Kogle M.E."/>
            <person name="Kuo A."/>
            <person name="Riley R."/>
            <person name="Clum A."/>
            <person name="Nolan M."/>
            <person name="Lipzen A."/>
            <person name="Salamov A."/>
            <person name="Henrissat B."/>
            <person name="Wiebenga A."/>
            <person name="De Vries R.P."/>
            <person name="Grigoriev I.V."/>
            <person name="Mortensen U.H."/>
            <person name="Andersen M.R."/>
            <person name="Baker S.E."/>
        </authorList>
    </citation>
    <scope>NUCLEOTIDE SEQUENCE [LARGE SCALE GENOMIC DNA]</scope>
    <source>
        <strain evidence="7 8">JOP 1030-1</strain>
    </source>
</reference>
<sequence>MASKSDTSSTIVETNKNDEIVLERLGYKQVLHRSYSLFKNFSTSFAALYLVGGVRVTFSTGIAAGGPLAYCRIKLPLGRRGGRPSIWPTIRIYRRIVEYYRVDNVLCKQYPIHGQLYAIKLTVFELDFPTDTGNIKFRALQWICTEVMLALAAWINLASLFRYVFWFSTAAVFLDFILNLIWLPLGAHNTYGLRTAHEAFMTTYNGIGAPAGWDWCLSYLATAGILIGFDASGHVAEETKNASLNAAKGIFLSTVISGVLGFSAVILFLFTSPPIEVLFSYDAPQSFVPLYAAVLGRGGHIVMNILSIVALWLNTAIAITAASRLVFAVARDGVLPFSAWTSRVSEGLRISHLFSEEWPGICVAVKDLKAARHIVGWCPEMKLYAGQRDASYSIENTALLQVIENDSFITSDLSTGEVVTDGTNLALGQREIGGSRTSFFAKIKWLSQHYVVLWDVGDQRGWLVNGPSALLHLVRASIREGRGDRNTASVREDQLLEAKAAYQWNSAFHHLSHPLNRRINIALDGEAGKREAIKQPRSFLDGWDFRDLVLEKDRIHLRRTVLEPEDRSWVDLTRSICAPALSGRGYGDLVLPAKRPHSDALWTRVPTGKYYLAASAEDITELMKTKGNEKSTPIKLTSDIVWCVAKSDSTPPPQHNRPMPESMKHVHALLPYRRQHEARNTATLDKEAKAWVFGPNENDPWQLGPQYGHPGLKEDRISQWSPSHPYPVPDCNPCFTTFEVQRTPRGTTHPRIHYGLIISGREIITVPEARDELGQRYGALCYETEAAGIMSIFPCMLIRGAADYADTHRHLMWQRWAAATAAAYSKLFLTRLSGVDVHGFAGSVYEGRGCRTSS</sequence>
<dbReference type="GO" id="GO:0016020">
    <property type="term" value="C:membrane"/>
    <property type="evidence" value="ECO:0007669"/>
    <property type="project" value="UniProtKB-SubCell"/>
</dbReference>
<evidence type="ECO:0000256" key="6">
    <source>
        <dbReference type="SAM" id="Phobius"/>
    </source>
</evidence>
<keyword evidence="4 6" id="KW-1133">Transmembrane helix</keyword>
<evidence type="ECO:0000256" key="4">
    <source>
        <dbReference type="ARBA" id="ARBA00022989"/>
    </source>
</evidence>
<dbReference type="InterPro" id="IPR035994">
    <property type="entry name" value="Nucleoside_phosphorylase_sf"/>
</dbReference>
<dbReference type="GeneID" id="37079379"/>
<feature type="transmembrane region" description="Helical" evidence="6">
    <location>
        <begin position="250"/>
        <end position="270"/>
    </location>
</feature>
<organism evidence="7 8">
    <name type="scientific">Aspergillus saccharolyticus JOP 1030-1</name>
    <dbReference type="NCBI Taxonomy" id="1450539"/>
    <lineage>
        <taxon>Eukaryota</taxon>
        <taxon>Fungi</taxon>
        <taxon>Dikarya</taxon>
        <taxon>Ascomycota</taxon>
        <taxon>Pezizomycotina</taxon>
        <taxon>Eurotiomycetes</taxon>
        <taxon>Eurotiomycetidae</taxon>
        <taxon>Eurotiales</taxon>
        <taxon>Aspergillaceae</taxon>
        <taxon>Aspergillus</taxon>
        <taxon>Aspergillus subgen. Circumdati</taxon>
    </lineage>
</organism>
<comment type="subcellular location">
    <subcellularLocation>
        <location evidence="1">Membrane</location>
        <topology evidence="1">Multi-pass membrane protein</topology>
    </subcellularLocation>
</comment>
<dbReference type="Pfam" id="PF13520">
    <property type="entry name" value="AA_permease_2"/>
    <property type="match status" value="1"/>
</dbReference>
<feature type="transmembrane region" description="Helical" evidence="6">
    <location>
        <begin position="46"/>
        <end position="70"/>
    </location>
</feature>
<evidence type="ECO:0000313" key="7">
    <source>
        <dbReference type="EMBL" id="PYH44753.1"/>
    </source>
</evidence>
<gene>
    <name evidence="7" type="ORF">BP01DRAFT_392394</name>
</gene>
<evidence type="ECO:0000256" key="2">
    <source>
        <dbReference type="ARBA" id="ARBA00022448"/>
    </source>
</evidence>
<dbReference type="SUPFAM" id="SSF53167">
    <property type="entry name" value="Purine and uridine phosphorylases"/>
    <property type="match status" value="1"/>
</dbReference>
<evidence type="ECO:0000313" key="8">
    <source>
        <dbReference type="Proteomes" id="UP000248349"/>
    </source>
</evidence>
<evidence type="ECO:0008006" key="9">
    <source>
        <dbReference type="Google" id="ProtNLM"/>
    </source>
</evidence>
<dbReference type="GO" id="GO:0022857">
    <property type="term" value="F:transmembrane transporter activity"/>
    <property type="evidence" value="ECO:0007669"/>
    <property type="project" value="InterPro"/>
</dbReference>
<keyword evidence="2" id="KW-0813">Transport</keyword>
<dbReference type="STRING" id="1450539.A0A318ZJM0"/>
<dbReference type="PANTHER" id="PTHR45649:SF13">
    <property type="entry name" value="THIAMINE TRANSPORTER THI9"/>
    <property type="match status" value="1"/>
</dbReference>
<dbReference type="EMBL" id="KZ821235">
    <property type="protein sequence ID" value="PYH44753.1"/>
    <property type="molecule type" value="Genomic_DNA"/>
</dbReference>
<proteinExistence type="predicted"/>